<evidence type="ECO:0000256" key="3">
    <source>
        <dbReference type="ARBA" id="ARBA00023163"/>
    </source>
</evidence>
<dbReference type="SUPFAM" id="SSF46689">
    <property type="entry name" value="Homeodomain-like"/>
    <property type="match status" value="2"/>
</dbReference>
<keyword evidence="7" id="KW-1185">Reference proteome</keyword>
<dbReference type="AlphaFoldDB" id="A0A329MNZ6"/>
<dbReference type="Gene3D" id="1.10.10.60">
    <property type="entry name" value="Homeodomain-like"/>
    <property type="match status" value="2"/>
</dbReference>
<dbReference type="GO" id="GO:0043565">
    <property type="term" value="F:sequence-specific DNA binding"/>
    <property type="evidence" value="ECO:0007669"/>
    <property type="project" value="InterPro"/>
</dbReference>
<evidence type="ECO:0000313" key="6">
    <source>
        <dbReference type="EMBL" id="RAV21260.1"/>
    </source>
</evidence>
<reference evidence="6 7" key="1">
    <citation type="journal article" date="2009" name="Int. J. Syst. Evol. Microbiol.">
        <title>Paenibacillus contaminans sp. nov., isolated from a contaminated laboratory plate.</title>
        <authorList>
            <person name="Chou J.H."/>
            <person name="Lee J.H."/>
            <person name="Lin M.C."/>
            <person name="Chang P.S."/>
            <person name="Arun A.B."/>
            <person name="Young C.C."/>
            <person name="Chen W.M."/>
        </authorList>
    </citation>
    <scope>NUCLEOTIDE SEQUENCE [LARGE SCALE GENOMIC DNA]</scope>
    <source>
        <strain evidence="6 7">CKOBP-6</strain>
    </source>
</reference>
<comment type="caution">
    <text evidence="6">The sequence shown here is derived from an EMBL/GenBank/DDBJ whole genome shotgun (WGS) entry which is preliminary data.</text>
</comment>
<dbReference type="SMART" id="SM00342">
    <property type="entry name" value="HTH_ARAC"/>
    <property type="match status" value="1"/>
</dbReference>
<keyword evidence="3" id="KW-0804">Transcription</keyword>
<dbReference type="RefSeq" id="WP_113030964.1">
    <property type="nucleotide sequence ID" value="NZ_QMFB01000005.1"/>
</dbReference>
<dbReference type="PROSITE" id="PS01124">
    <property type="entry name" value="HTH_ARAC_FAMILY_2"/>
    <property type="match status" value="1"/>
</dbReference>
<accession>A0A329MNZ6</accession>
<keyword evidence="1" id="KW-0805">Transcription regulation</keyword>
<dbReference type="PANTHER" id="PTHR43280:SF28">
    <property type="entry name" value="HTH-TYPE TRANSCRIPTIONAL ACTIVATOR RHAS"/>
    <property type="match status" value="1"/>
</dbReference>
<dbReference type="EMBL" id="QMFB01000005">
    <property type="protein sequence ID" value="RAV21260.1"/>
    <property type="molecule type" value="Genomic_DNA"/>
</dbReference>
<protein>
    <recommendedName>
        <fullName evidence="5">HTH araC/xylS-type domain-containing protein</fullName>
    </recommendedName>
</protein>
<dbReference type="Proteomes" id="UP000250369">
    <property type="component" value="Unassembled WGS sequence"/>
</dbReference>
<keyword evidence="4" id="KW-1133">Transmembrane helix</keyword>
<proteinExistence type="predicted"/>
<dbReference type="InterPro" id="IPR018060">
    <property type="entry name" value="HTH_AraC"/>
</dbReference>
<feature type="transmembrane region" description="Helical" evidence="4">
    <location>
        <begin position="304"/>
        <end position="322"/>
    </location>
</feature>
<feature type="transmembrane region" description="Helical" evidence="4">
    <location>
        <begin position="20"/>
        <end position="40"/>
    </location>
</feature>
<keyword evidence="2" id="KW-0238">DNA-binding</keyword>
<evidence type="ECO:0000313" key="7">
    <source>
        <dbReference type="Proteomes" id="UP000250369"/>
    </source>
</evidence>
<evidence type="ECO:0000256" key="4">
    <source>
        <dbReference type="SAM" id="Phobius"/>
    </source>
</evidence>
<dbReference type="Gene3D" id="3.30.450.20">
    <property type="entry name" value="PAS domain"/>
    <property type="match status" value="1"/>
</dbReference>
<dbReference type="InterPro" id="IPR009057">
    <property type="entry name" value="Homeodomain-like_sf"/>
</dbReference>
<dbReference type="PANTHER" id="PTHR43280">
    <property type="entry name" value="ARAC-FAMILY TRANSCRIPTIONAL REGULATOR"/>
    <property type="match status" value="1"/>
</dbReference>
<sequence length="774" mass="88568">MITKKFDFIKGSFYRKSLILVLLITCLPVTFIGISLYYAGGGRIVNELNKSHQVQLNQSIQRMNDYFSQLELYSTQLAFNPGFDESIKTLDFVGQFETTKELLKSLSLMRDTNPFISSVFLYLKDQNSLIGDAAGVRRITNEEDRKLFVSLLDPIQGIYWENNLKRIDQPESAQKAIVIKLPGGGYREDSYGAFIIYINQNKLNELVEKLTSQDGAAFLIDNNGQYITSPRPHEDGSESSFEEALKERIVKENRDTNTFVLKWKGESYSVSYGKMAFLVSTFTYISATPLSNITAPFNSMSKSIIVISCIGLLAALLLAWFASRRIYNPIGRLVRLIENDKGSDGIDEIAFLESQWKRNISQNETLSARLKEVLPRLREGFLNQFLQGHHYYYSESEMIEKMNQLDWDILDKKFAFTMMQLQGTSSANGKFSENDEQLVSFAASKIVQELASSPFPHNHVIDFHDLSASMLVALDGDESEERLLQELHTLSGQIIKAINDILGMEATIVVSPIADSIVQTPDMLEQTRKALLFRDIERTNEVLSMNDIKSEESKAAQYPFELEREITGAIRLGQEDEAMRLIGEFLRQLQQNSRTELIVHQSMLLLLGSILNAIMRSDTNPYTLYEGTHLYEELLQIREPQKMLAWFRTTLVSPYIQTLSLAYDPDLKHMIDALLTRLQEEFLTDISLEAYADELHMTPYKLSKTFKQITGTNFIDYVTRLRLNRCKELLLTTDQKISDIAETLRYQPSYLIRIFKKHEGMTPGQYREKFGQQG</sequence>
<evidence type="ECO:0000256" key="1">
    <source>
        <dbReference type="ARBA" id="ARBA00023015"/>
    </source>
</evidence>
<feature type="domain" description="HTH araC/xylS-type" evidence="5">
    <location>
        <begin position="672"/>
        <end position="769"/>
    </location>
</feature>
<keyword evidence="4" id="KW-0472">Membrane</keyword>
<dbReference type="GO" id="GO:0003700">
    <property type="term" value="F:DNA-binding transcription factor activity"/>
    <property type="evidence" value="ECO:0007669"/>
    <property type="project" value="InterPro"/>
</dbReference>
<dbReference type="OrthoDB" id="1975037at2"/>
<keyword evidence="4" id="KW-0812">Transmembrane</keyword>
<evidence type="ECO:0000256" key="2">
    <source>
        <dbReference type="ARBA" id="ARBA00023125"/>
    </source>
</evidence>
<organism evidence="6 7">
    <name type="scientific">Paenibacillus contaminans</name>
    <dbReference type="NCBI Taxonomy" id="450362"/>
    <lineage>
        <taxon>Bacteria</taxon>
        <taxon>Bacillati</taxon>
        <taxon>Bacillota</taxon>
        <taxon>Bacilli</taxon>
        <taxon>Bacillales</taxon>
        <taxon>Paenibacillaceae</taxon>
        <taxon>Paenibacillus</taxon>
    </lineage>
</organism>
<gene>
    <name evidence="6" type="ORF">DQG23_11405</name>
</gene>
<name>A0A329MNZ6_9BACL</name>
<evidence type="ECO:0000259" key="5">
    <source>
        <dbReference type="PROSITE" id="PS01124"/>
    </source>
</evidence>
<dbReference type="Pfam" id="PF12833">
    <property type="entry name" value="HTH_18"/>
    <property type="match status" value="1"/>
</dbReference>